<proteinExistence type="predicted"/>
<dbReference type="AlphaFoldDB" id="A0A183CXU8"/>
<evidence type="ECO:0000256" key="1">
    <source>
        <dbReference type="SAM" id="Phobius"/>
    </source>
</evidence>
<sequence length="142" mass="16325">MDLCDDWHFRPLHACPYGMLCSAVAVLFVLLHFICFVRIRISPPVRQYSAGYLPFLFAVCCSLYVVLIFVPVLYILIENIRLTAQIGIFLACHTEFWLILLILRIASRNFHQHPLPLVLAEAFALLAIIVPLLFWTPWIAGR</sequence>
<evidence type="ECO:0000313" key="4">
    <source>
        <dbReference type="WBParaSite" id="GPUH_0000128901-mRNA-1"/>
    </source>
</evidence>
<feature type="transmembrane region" description="Helical" evidence="1">
    <location>
        <begin position="82"/>
        <end position="103"/>
    </location>
</feature>
<organism evidence="4">
    <name type="scientific">Gongylonema pulchrum</name>
    <dbReference type="NCBI Taxonomy" id="637853"/>
    <lineage>
        <taxon>Eukaryota</taxon>
        <taxon>Metazoa</taxon>
        <taxon>Ecdysozoa</taxon>
        <taxon>Nematoda</taxon>
        <taxon>Chromadorea</taxon>
        <taxon>Rhabditida</taxon>
        <taxon>Spirurina</taxon>
        <taxon>Spiruromorpha</taxon>
        <taxon>Spiruroidea</taxon>
        <taxon>Gongylonematidae</taxon>
        <taxon>Gongylonema</taxon>
    </lineage>
</organism>
<keyword evidence="1" id="KW-0472">Membrane</keyword>
<feature type="transmembrane region" description="Helical" evidence="1">
    <location>
        <begin position="115"/>
        <end position="135"/>
    </location>
</feature>
<feature type="transmembrane region" description="Helical" evidence="1">
    <location>
        <begin position="17"/>
        <end position="39"/>
    </location>
</feature>
<feature type="transmembrane region" description="Helical" evidence="1">
    <location>
        <begin position="51"/>
        <end position="76"/>
    </location>
</feature>
<reference evidence="4" key="1">
    <citation type="submission" date="2016-06" db="UniProtKB">
        <authorList>
            <consortium name="WormBaseParasite"/>
        </authorList>
    </citation>
    <scope>IDENTIFICATION</scope>
</reference>
<keyword evidence="1" id="KW-1133">Transmembrane helix</keyword>
<keyword evidence="3" id="KW-1185">Reference proteome</keyword>
<reference evidence="2 3" key="2">
    <citation type="submission" date="2018-11" db="EMBL/GenBank/DDBJ databases">
        <authorList>
            <consortium name="Pathogen Informatics"/>
        </authorList>
    </citation>
    <scope>NUCLEOTIDE SEQUENCE [LARGE SCALE GENOMIC DNA]</scope>
</reference>
<name>A0A183CXU8_9BILA</name>
<protein>
    <submittedName>
        <fullName evidence="4">Transmembrane protein</fullName>
    </submittedName>
</protein>
<evidence type="ECO:0000313" key="3">
    <source>
        <dbReference type="Proteomes" id="UP000271098"/>
    </source>
</evidence>
<evidence type="ECO:0000313" key="2">
    <source>
        <dbReference type="EMBL" id="VDK29748.1"/>
    </source>
</evidence>
<keyword evidence="1" id="KW-0812">Transmembrane</keyword>
<gene>
    <name evidence="2" type="ORF">GPUH_LOCUS1289</name>
</gene>
<dbReference type="EMBL" id="UYRT01001509">
    <property type="protein sequence ID" value="VDK29748.1"/>
    <property type="molecule type" value="Genomic_DNA"/>
</dbReference>
<dbReference type="Proteomes" id="UP000271098">
    <property type="component" value="Unassembled WGS sequence"/>
</dbReference>
<accession>A0A183CXU8</accession>
<dbReference type="WBParaSite" id="GPUH_0000128901-mRNA-1">
    <property type="protein sequence ID" value="GPUH_0000128901-mRNA-1"/>
    <property type="gene ID" value="GPUH_0000128901"/>
</dbReference>